<accession>A0ABR3WXZ1</accession>
<keyword evidence="4" id="KW-1185">Reference proteome</keyword>
<dbReference type="Pfam" id="PF00149">
    <property type="entry name" value="Metallophos"/>
    <property type="match status" value="1"/>
</dbReference>
<comment type="caution">
    <text evidence="3">The sequence shown here is derived from an EMBL/GenBank/DDBJ whole genome shotgun (WGS) entry which is preliminary data.</text>
</comment>
<dbReference type="Proteomes" id="UP001586593">
    <property type="component" value="Unassembled WGS sequence"/>
</dbReference>
<feature type="region of interest" description="Disordered" evidence="1">
    <location>
        <begin position="1"/>
        <end position="20"/>
    </location>
</feature>
<evidence type="ECO:0000313" key="4">
    <source>
        <dbReference type="Proteomes" id="UP001586593"/>
    </source>
</evidence>
<dbReference type="InterPro" id="IPR051693">
    <property type="entry name" value="UPF0046_metallophosphoest"/>
</dbReference>
<protein>
    <recommendedName>
        <fullName evidence="2">Calcineurin-like phosphoesterase domain-containing protein</fullName>
    </recommendedName>
</protein>
<name>A0ABR3WXZ1_9PEZI</name>
<sequence length="318" mass="35155">MNTAIGQRSGRSPSLFGTGQRSRRDLALSLAQYFYQKRTTIIPLQTPSSSCPLSIVCISDTHTTQPVVPDGDLLLHAGDLTNSGSFEELQAQINWLKSLPHKHKIVIAGNHDRLLDPAYVDRFPDRICEGIGTSRSDLDWGDVVYLNNSSAHLNFDNGRTLTVYGSPWTPLCGTFAFQYPDIRPVWHGAVPPNTDILLTHGPPKGHLDDGGKGCPQLLQEIWRTRPRLVVFGHIHPGHGIEHVEFDTFQGAYDAVVTGDKGLLAVLLMACLWIGERLWTFMTSRQNKRCRTSRGTTLVNAAVVVGRNYQVQPAIVVSI</sequence>
<dbReference type="CDD" id="cd07379">
    <property type="entry name" value="MPP_239FB"/>
    <property type="match status" value="1"/>
</dbReference>
<proteinExistence type="predicted"/>
<evidence type="ECO:0000259" key="2">
    <source>
        <dbReference type="Pfam" id="PF00149"/>
    </source>
</evidence>
<dbReference type="EMBL" id="JAZHXJ010000213">
    <property type="protein sequence ID" value="KAL1868551.1"/>
    <property type="molecule type" value="Genomic_DNA"/>
</dbReference>
<feature type="domain" description="Calcineurin-like phosphoesterase" evidence="2">
    <location>
        <begin position="55"/>
        <end position="236"/>
    </location>
</feature>
<dbReference type="SUPFAM" id="SSF56300">
    <property type="entry name" value="Metallo-dependent phosphatases"/>
    <property type="match status" value="1"/>
</dbReference>
<reference evidence="3 4" key="1">
    <citation type="journal article" date="2024" name="Commun. Biol.">
        <title>Comparative genomic analysis of thermophilic fungi reveals convergent evolutionary adaptations and gene losses.</title>
        <authorList>
            <person name="Steindorff A.S."/>
            <person name="Aguilar-Pontes M.V."/>
            <person name="Robinson A.J."/>
            <person name="Andreopoulos B."/>
            <person name="LaButti K."/>
            <person name="Kuo A."/>
            <person name="Mondo S."/>
            <person name="Riley R."/>
            <person name="Otillar R."/>
            <person name="Haridas S."/>
            <person name="Lipzen A."/>
            <person name="Grimwood J."/>
            <person name="Schmutz J."/>
            <person name="Clum A."/>
            <person name="Reid I.D."/>
            <person name="Moisan M.C."/>
            <person name="Butler G."/>
            <person name="Nguyen T.T.M."/>
            <person name="Dewar K."/>
            <person name="Conant G."/>
            <person name="Drula E."/>
            <person name="Henrissat B."/>
            <person name="Hansel C."/>
            <person name="Singer S."/>
            <person name="Hutchinson M.I."/>
            <person name="de Vries R.P."/>
            <person name="Natvig D.O."/>
            <person name="Powell A.J."/>
            <person name="Tsang A."/>
            <person name="Grigoriev I.V."/>
        </authorList>
    </citation>
    <scope>NUCLEOTIDE SEQUENCE [LARGE SCALE GENOMIC DNA]</scope>
    <source>
        <strain evidence="3 4">ATCC 24622</strain>
    </source>
</reference>
<dbReference type="Gene3D" id="3.60.21.10">
    <property type="match status" value="1"/>
</dbReference>
<dbReference type="PANTHER" id="PTHR12905">
    <property type="entry name" value="METALLOPHOSPHOESTERASE"/>
    <property type="match status" value="1"/>
</dbReference>
<gene>
    <name evidence="3" type="ORF">VTK73DRAFT_3607</name>
</gene>
<dbReference type="InterPro" id="IPR004843">
    <property type="entry name" value="Calcineurin-like_PHP"/>
</dbReference>
<organism evidence="3 4">
    <name type="scientific">Phialemonium thermophilum</name>
    <dbReference type="NCBI Taxonomy" id="223376"/>
    <lineage>
        <taxon>Eukaryota</taxon>
        <taxon>Fungi</taxon>
        <taxon>Dikarya</taxon>
        <taxon>Ascomycota</taxon>
        <taxon>Pezizomycotina</taxon>
        <taxon>Sordariomycetes</taxon>
        <taxon>Sordariomycetidae</taxon>
        <taxon>Cephalothecales</taxon>
        <taxon>Cephalothecaceae</taxon>
        <taxon>Phialemonium</taxon>
    </lineage>
</organism>
<evidence type="ECO:0000313" key="3">
    <source>
        <dbReference type="EMBL" id="KAL1868551.1"/>
    </source>
</evidence>
<evidence type="ECO:0000256" key="1">
    <source>
        <dbReference type="SAM" id="MobiDB-lite"/>
    </source>
</evidence>
<dbReference type="InterPro" id="IPR029052">
    <property type="entry name" value="Metallo-depent_PP-like"/>
</dbReference>
<dbReference type="PANTHER" id="PTHR12905:SF18">
    <property type="entry name" value="ESTER HYDROLASE, PUTATIVE (AFU_ORTHOLOGUE AFUA_4G03130)-RELATED"/>
    <property type="match status" value="1"/>
</dbReference>